<feature type="compositionally biased region" description="Low complexity" evidence="10">
    <location>
        <begin position="1786"/>
        <end position="1799"/>
    </location>
</feature>
<dbReference type="GO" id="GO:0005524">
    <property type="term" value="F:ATP binding"/>
    <property type="evidence" value="ECO:0007669"/>
    <property type="project" value="UniProtKB-UniRule"/>
</dbReference>
<feature type="region of interest" description="Disordered" evidence="10">
    <location>
        <begin position="1858"/>
        <end position="1880"/>
    </location>
</feature>
<dbReference type="SUPFAM" id="SSF56112">
    <property type="entry name" value="Protein kinase-like (PK-like)"/>
    <property type="match status" value="1"/>
</dbReference>
<comment type="catalytic activity">
    <reaction evidence="7">
        <text>L-threonyl-[protein] + ATP = O-phospho-L-threonyl-[protein] + ADP + H(+)</text>
        <dbReference type="Rhea" id="RHEA:46608"/>
        <dbReference type="Rhea" id="RHEA-COMP:11060"/>
        <dbReference type="Rhea" id="RHEA-COMP:11605"/>
        <dbReference type="ChEBI" id="CHEBI:15378"/>
        <dbReference type="ChEBI" id="CHEBI:30013"/>
        <dbReference type="ChEBI" id="CHEBI:30616"/>
        <dbReference type="ChEBI" id="CHEBI:61977"/>
        <dbReference type="ChEBI" id="CHEBI:456216"/>
        <dbReference type="EC" id="2.7.11.1"/>
    </reaction>
</comment>
<comment type="catalytic activity">
    <reaction evidence="8">
        <text>L-seryl-[protein] + ATP = O-phospho-L-seryl-[protein] + ADP + H(+)</text>
        <dbReference type="Rhea" id="RHEA:17989"/>
        <dbReference type="Rhea" id="RHEA-COMP:9863"/>
        <dbReference type="Rhea" id="RHEA-COMP:11604"/>
        <dbReference type="ChEBI" id="CHEBI:15378"/>
        <dbReference type="ChEBI" id="CHEBI:29999"/>
        <dbReference type="ChEBI" id="CHEBI:30616"/>
        <dbReference type="ChEBI" id="CHEBI:83421"/>
        <dbReference type="ChEBI" id="CHEBI:456216"/>
        <dbReference type="EC" id="2.7.11.1"/>
    </reaction>
</comment>
<feature type="region of interest" description="Disordered" evidence="10">
    <location>
        <begin position="633"/>
        <end position="759"/>
    </location>
</feature>
<feature type="binding site" evidence="9">
    <location>
        <position position="279"/>
    </location>
    <ligand>
        <name>ATP</name>
        <dbReference type="ChEBI" id="CHEBI:30616"/>
    </ligand>
</feature>
<feature type="region of interest" description="Disordered" evidence="10">
    <location>
        <begin position="1749"/>
        <end position="1799"/>
    </location>
</feature>
<evidence type="ECO:0000256" key="10">
    <source>
        <dbReference type="SAM" id="MobiDB-lite"/>
    </source>
</evidence>
<protein>
    <recommendedName>
        <fullName evidence="1">non-specific serine/threonine protein kinase</fullName>
        <ecNumber evidence="1">2.7.11.1</ecNumber>
    </recommendedName>
</protein>
<feature type="compositionally biased region" description="Low complexity" evidence="10">
    <location>
        <begin position="215"/>
        <end position="225"/>
    </location>
</feature>
<dbReference type="Proteomes" id="UP000038009">
    <property type="component" value="Unassembled WGS sequence"/>
</dbReference>
<dbReference type="VEuPathDB" id="TriTrypDB:Lsey_0280_0050"/>
<feature type="region of interest" description="Disordered" evidence="10">
    <location>
        <begin position="18"/>
        <end position="44"/>
    </location>
</feature>
<sequence>MHSLLQRFCGSTTDAVATAGTAAPSPRQPHRSATDSDDSGYTSPGLVSVTAMSELFPPSFALRGHDVSATASRTLFNGEATNEAPERGATSALAETRSHADVSAHDDAVDDFLNNVIAGKTNVLRKQLAQQKLEAAAATAAAALAAPNAPGNSAAAGGGAADGQCAAGTGRQEATPASFAGGSGVRGGSANATTAPLSGDGKTLPSQPQFPPPSAAGATTSSGAPAPSPPPAHHRHKYVSSAARSLQDYELIAFLGSGTFAEVTLARNKITQEYFAVKKISKQRVKEGGCVERTFTERQLLANLHHPFLVRLYQAFQSQTHLYLVLDFAQGGDLFYVNAQQLWLRSMKRVLVKMRYPYYQSTSSTFALMAAGPDQASPTQAQSLRSSQGQAPSRLPSSPKAPAVSFTPAATTDAEASRRSRADGALRDEQQQQQTNEGAALAQTASPYVRPPLPPILSPTSAAAVAARRDHIEEAAGPTATPLNHVSASTGGAGGGNSSFTTTQTMTGATIAGGAANPPHPAPRRPSGIPKRYDNAVEEDESEFDLTDINNSMAGPYDNSFQTASTGPPRRRPPPDYRYYTTDAVDEFGPAAAAVPRVLPPVPGWVAVPPACAPAALSSDQYLPSQNLEADVTSAADTATPSRRPVCSAANISGDEDTPSASPSGSLAPAPLPLTTTTASLRTRYRLRRRGPSLGASSSSDDEGVERRSGGGDGLEGATRPGGATSLFTAVQRRNIQMARRRRSGGGATHSSSAAGASGETATAAVASASTLDVGGDAASPFGAKSADAAMVFGKPSAPSPTVVTARGEMTGEDSGAGRDAEAASAPSPAKSLPPSLERRLPQRSKQTPLGPSTPVGAVESSSTEGGNAAQRHRSRTEGSRETMKTKTKAQTGGGDGGEVTVNEARDAASAASRHETQKHQKRKRKVSRAATADNGSSTGGAGVSALSPPPAARANDAVSPAAAAASAAQGALVGDSGRGVAAGDYVTPTRSPAVVSPSQRAAANVAAAHVDLAAPFHQVGMESTKSLMRELPPSRFAPDDSHCLPLRMVAFYAIEVALVLQYLHGEGFLYRDLKPENILMRGDGHVMLTDFGVAKYRKGAAIAAAAGLTGVADAGNNNNNSSSSSVNAGAPAGPVRAGDTSAAATAAAGAAGTLDGKANSFTGTTQYMSPEMLRGLPHDSRTDWWSYGCLLFEWANGRKAFDGANQFSLFRSIVEEDVKVTPEDYRLTALEVHTRVAQLHYRAEELRMECEERLARHLRSGGTPAMKSGGTDHDGEIPASSTSPSAATHLGCTCYSQSAPASATSANTATAQNPRIASPVSQMLSATASFRNSSDVFSNPSCQLHPHRRLSERSFAGCPSVSYSNLNTNDNTKDNSSTTVTGVGTGVLQLSDSFASRHGLLTTPGKGEDLPHSRLGDSFNNSFACGSPTNASLRLTAAEDGSSAAHMSVASSATLREQQRRERQRQNKRRRARLSCLTIDPIVRDRYLDDAIYQMEEAQALLKDLTLRLLDRTVETRLSGDAVLEHPFFTCPYVVSQLYYRVYQQRALSRELRKSALTSALFRSCQSPTDFVGSMCDDRLPVSALSPLYPSEPSSPCTACVNGTPGSVHTRHASDGTAMRFPGSICGSFTAPSVFRRPDDWRRLFLERCIRAPYTPRLRARDDLRYFPAAVTATGLSAAVEQHRRLKEVKEHQKELLRASKATMLSSNNSLSANSSFVGRLSVAHGAGDSTVAMPTDEETAHQMQLALAGSAHRQRRGHSRVASRDEEQRLAAAASATGLVKPSTEPGATDGAATAANPAAGARTGLRAPAVDHTAHAGDAETSLRGTNGNHSESIASAGVARSAAVAALRAAHPLAAPTPSTSGDAVTSDDSSTTTTTSFASVVPAVADSTVVPALDAGDGATQPSEYKPLRGDIVHLGSTAHRATAAAAATASTTPTAVHSRTVTSTAADSGLQFSLASTTATDPSVLPAPSNDDYINSMVSAATITAGVVDSDSGAARTSSAQLLDRAATLPQSFVDAALTAAAAAQRKQQQHQQALTSSTSTSSMTLLLADAGTLRSTLADPLSPLSLRRASTAPIEGRVLTDDVRSMANAGSTAATGTASAVVVGADSGAPSVRVSAFDNASMAPAGVGDAGGVADAARHTYNDPEAVAELHGSAGVGLGIGVGDVGNGGSPIADDEVGGGGYYEQDAFAEEPHVEDGGAVGEISVAAMASGFHTRTNRDTMQSLETSSDDHPCPHYSTNPLSPDMEAFNTASLPSESGAASMAASNQSLQNIIEVEERGQHEVSPLVLVPARPVSSEDVLEIHSSSESDVRDSSCSDAVRDDESGDTRGTGEALPHGPDSVTADSLGIDSSRGSSLSPRARRPSLVNVPPTRRPSACDGPPAAPTAAHGAAASTPQHAAASTRHVLLDSSSEPAGEAPTRNPPLSLTLSQTEEEGARLPQHQPQQQRMQCAATSVSSAPFAAATAAVCTANAMLPSVSVTSVSPPTVPMAMPIGTTTTSGTAQASLSPEDGPTTTRVSHGGPPAGSTNVGKQYSGTIDDHDACADAPGDAEAAPPPRAAGVEERAPMAGPAWATAAVASTATPSTTGTAASAASVSGVPATTDVGTSAVVDDGANGGCSDVNDESEADERGYETSEGDVEQDAANTSDVDTTSSSSSTSHSTSSSASCDSAGEGSGVVDSEGTVDSDGHGAVFHVSVPQSVQPTPVAQQQLNWCDHVKDHVVHEGDLISTSLSSSLLDSVNLSISANDSTSSRSPSPLSTASSSGQQSGGYPTHRPHGHGREHRVSNRRALSPRDVKATTAALFADGESGQQSGDDIDAGRAVHAPSTGMPEHVTSAAAVSATALAGSPFKIPSGHASQRNDSVHTVTSVAGGAVVSAALNPSGGGPGIGGAWPSYESLGETSYLGDTLSPESRGRADFFGPLTTLSGVAYNVDEEMSGSSVVSTPLPVPEGLPAALQALTAKNSMGVGQGEVSSRNPSARDGLPVAGRGAKTVWMQQQRKRINRELQLQHHGPAHEQQQLFSPVIRSPPPVGAASAGSSGFGSRGDHDEFLGFTFVDQGAGLMMQGAGRRGSEDGFDPFQSATDVNSSPHGQSSGSTNYNMSRSRLGGRGGRGQELASPTAGHPPVPRYPPAPNASSSLPASATRHGGPYAHLSSGGVGGGDHFQNFSFTSPQIMQQYLASSSNAGGAADGAGVGGGRPPYGRRPRR</sequence>
<feature type="compositionally biased region" description="Polar residues" evidence="10">
    <location>
        <begin position="548"/>
        <end position="566"/>
    </location>
</feature>
<evidence type="ECO:0000256" key="2">
    <source>
        <dbReference type="ARBA" id="ARBA00022527"/>
    </source>
</evidence>
<evidence type="ECO:0000259" key="11">
    <source>
        <dbReference type="PROSITE" id="PS50011"/>
    </source>
</evidence>
<keyword evidence="3" id="KW-0808">Transferase</keyword>
<feature type="region of interest" description="Disordered" evidence="10">
    <location>
        <begin position="2503"/>
        <end position="2574"/>
    </location>
</feature>
<feature type="compositionally biased region" description="Low complexity" evidence="10">
    <location>
        <begin position="3142"/>
        <end position="3151"/>
    </location>
</feature>
<evidence type="ECO:0000256" key="9">
    <source>
        <dbReference type="PROSITE-ProRule" id="PRU10141"/>
    </source>
</evidence>
<keyword evidence="4 9" id="KW-0547">Nucleotide-binding</keyword>
<dbReference type="InterPro" id="IPR017441">
    <property type="entry name" value="Protein_kinase_ATP_BS"/>
</dbReference>
<feature type="region of interest" description="Disordered" evidence="10">
    <location>
        <begin position="3032"/>
        <end position="3053"/>
    </location>
</feature>
<dbReference type="OMA" id="FEWANGR"/>
<feature type="region of interest" description="Disordered" evidence="10">
    <location>
        <begin position="475"/>
        <end position="498"/>
    </location>
</feature>
<feature type="compositionally biased region" description="Basic and acidic residues" evidence="10">
    <location>
        <begin position="876"/>
        <end position="885"/>
    </location>
</feature>
<dbReference type="InterPro" id="IPR008271">
    <property type="entry name" value="Ser/Thr_kinase_AS"/>
</dbReference>
<feature type="domain" description="Protein kinase" evidence="11">
    <location>
        <begin position="886"/>
        <end position="1261"/>
    </location>
</feature>
<organism evidence="12 13">
    <name type="scientific">Leptomonas seymouri</name>
    <dbReference type="NCBI Taxonomy" id="5684"/>
    <lineage>
        <taxon>Eukaryota</taxon>
        <taxon>Discoba</taxon>
        <taxon>Euglenozoa</taxon>
        <taxon>Kinetoplastea</taxon>
        <taxon>Metakinetoplastina</taxon>
        <taxon>Trypanosomatida</taxon>
        <taxon>Trypanosomatidae</taxon>
        <taxon>Leishmaniinae</taxon>
        <taxon>Leptomonas</taxon>
    </lineage>
</organism>
<dbReference type="PROSITE" id="PS00107">
    <property type="entry name" value="PROTEIN_KINASE_ATP"/>
    <property type="match status" value="1"/>
</dbReference>
<feature type="compositionally biased region" description="Polar residues" evidence="10">
    <location>
        <begin position="2532"/>
        <end position="2542"/>
    </location>
</feature>
<feature type="region of interest" description="Disordered" evidence="10">
    <location>
        <begin position="548"/>
        <end position="575"/>
    </location>
</feature>
<feature type="compositionally biased region" description="Pro residues" evidence="10">
    <location>
        <begin position="3130"/>
        <end position="3141"/>
    </location>
</feature>
<evidence type="ECO:0000256" key="5">
    <source>
        <dbReference type="ARBA" id="ARBA00022777"/>
    </source>
</evidence>
<keyword evidence="2" id="KW-0723">Serine/threonine-protein kinase</keyword>
<feature type="region of interest" description="Disordered" evidence="10">
    <location>
        <begin position="1447"/>
        <end position="1471"/>
    </location>
</feature>
<feature type="region of interest" description="Disordered" evidence="10">
    <location>
        <begin position="77"/>
        <end position="99"/>
    </location>
</feature>
<dbReference type="GO" id="GO:0004674">
    <property type="term" value="F:protein serine/threonine kinase activity"/>
    <property type="evidence" value="ECO:0007669"/>
    <property type="project" value="UniProtKB-KW"/>
</dbReference>
<comment type="caution">
    <text evidence="12">The sequence shown here is derived from an EMBL/GenBank/DDBJ whole genome shotgun (WGS) entry which is preliminary data.</text>
</comment>
<feature type="compositionally biased region" description="Basic and acidic residues" evidence="10">
    <location>
        <begin position="415"/>
        <end position="430"/>
    </location>
</feature>
<accession>A0A0N1IHW8</accession>
<feature type="compositionally biased region" description="Low complexity" evidence="10">
    <location>
        <begin position="659"/>
        <end position="682"/>
    </location>
</feature>
<dbReference type="SMART" id="SM00220">
    <property type="entry name" value="S_TKc"/>
    <property type="match status" value="1"/>
</dbReference>
<feature type="compositionally biased region" description="Low complexity" evidence="10">
    <location>
        <begin position="2649"/>
        <end position="2678"/>
    </location>
</feature>
<keyword evidence="6 9" id="KW-0067">ATP-binding</keyword>
<dbReference type="EC" id="2.7.11.1" evidence="1"/>
<evidence type="ECO:0000256" key="6">
    <source>
        <dbReference type="ARBA" id="ARBA00022840"/>
    </source>
</evidence>
<feature type="compositionally biased region" description="Low complexity" evidence="10">
    <location>
        <begin position="823"/>
        <end position="836"/>
    </location>
</feature>
<evidence type="ECO:0000256" key="4">
    <source>
        <dbReference type="ARBA" id="ARBA00022741"/>
    </source>
</evidence>
<evidence type="ECO:0000256" key="7">
    <source>
        <dbReference type="ARBA" id="ARBA00047899"/>
    </source>
</evidence>
<name>A0A0N1IHW8_LEPSE</name>
<feature type="region of interest" description="Disordered" evidence="10">
    <location>
        <begin position="2223"/>
        <end position="2270"/>
    </location>
</feature>
<feature type="region of interest" description="Disordered" evidence="10">
    <location>
        <begin position="3189"/>
        <end position="3215"/>
    </location>
</feature>
<feature type="compositionally biased region" description="Polar residues" evidence="10">
    <location>
        <begin position="3088"/>
        <end position="3109"/>
    </location>
</feature>
<dbReference type="PANTHER" id="PTHR24356">
    <property type="entry name" value="SERINE/THREONINE-PROTEIN KINASE"/>
    <property type="match status" value="1"/>
</dbReference>
<dbReference type="OrthoDB" id="243301at2759"/>
<feature type="compositionally biased region" description="Low complexity" evidence="10">
    <location>
        <begin position="2391"/>
        <end position="2408"/>
    </location>
</feature>
<dbReference type="PROSITE" id="PS00108">
    <property type="entry name" value="PROTEIN_KINASE_ST"/>
    <property type="match status" value="1"/>
</dbReference>
<keyword evidence="5" id="KW-0418">Kinase</keyword>
<feature type="compositionally biased region" description="Low complexity" evidence="10">
    <location>
        <begin position="2503"/>
        <end position="2512"/>
    </location>
</feature>
<feature type="compositionally biased region" description="Low complexity" evidence="10">
    <location>
        <begin position="2351"/>
        <end position="2365"/>
    </location>
</feature>
<dbReference type="PROSITE" id="PS50011">
    <property type="entry name" value="PROTEIN_KINASE_DOM"/>
    <property type="match status" value="2"/>
</dbReference>
<reference evidence="12 13" key="1">
    <citation type="journal article" date="2015" name="PLoS Pathog.">
        <title>Leptomonas seymouri: Adaptations to the Dixenous Life Cycle Analyzed by Genome Sequencing, Transcriptome Profiling and Co-infection with Leishmania donovani.</title>
        <authorList>
            <person name="Kraeva N."/>
            <person name="Butenko A."/>
            <person name="Hlavacova J."/>
            <person name="Kostygov A."/>
            <person name="Myskova J."/>
            <person name="Grybchuk D."/>
            <person name="Lestinova T."/>
            <person name="Votypka J."/>
            <person name="Volf P."/>
            <person name="Opperdoes F."/>
            <person name="Flegontov P."/>
            <person name="Lukes J."/>
            <person name="Yurchenko V."/>
        </authorList>
    </citation>
    <scope>NUCLEOTIDE SEQUENCE [LARGE SCALE GENOMIC DNA]</scope>
    <source>
        <strain evidence="12 13">ATCC 30220</strain>
    </source>
</reference>
<proteinExistence type="predicted"/>
<dbReference type="FunFam" id="3.30.200.20:FF:000042">
    <property type="entry name" value="Aurora kinase A"/>
    <property type="match status" value="1"/>
</dbReference>
<dbReference type="Pfam" id="PF00069">
    <property type="entry name" value="Pkinase"/>
    <property type="match status" value="3"/>
</dbReference>
<keyword evidence="13" id="KW-1185">Reference proteome</keyword>
<evidence type="ECO:0000256" key="3">
    <source>
        <dbReference type="ARBA" id="ARBA00022679"/>
    </source>
</evidence>
<dbReference type="GO" id="GO:0035556">
    <property type="term" value="P:intracellular signal transduction"/>
    <property type="evidence" value="ECO:0007669"/>
    <property type="project" value="TreeGrafter"/>
</dbReference>
<evidence type="ECO:0000313" key="12">
    <source>
        <dbReference type="EMBL" id="KPI84195.1"/>
    </source>
</evidence>
<dbReference type="InterPro" id="IPR011009">
    <property type="entry name" value="Kinase-like_dom_sf"/>
</dbReference>
<feature type="compositionally biased region" description="Basic residues" evidence="10">
    <location>
        <begin position="1754"/>
        <end position="1763"/>
    </location>
</feature>
<feature type="region of interest" description="Disordered" evidence="10">
    <location>
        <begin position="371"/>
        <end position="440"/>
    </location>
</feature>
<feature type="region of interest" description="Disordered" evidence="10">
    <location>
        <begin position="3073"/>
        <end position="3175"/>
    </location>
</feature>
<feature type="region of interest" description="Disordered" evidence="10">
    <location>
        <begin position="1261"/>
        <end position="1285"/>
    </location>
</feature>
<feature type="compositionally biased region" description="Low complexity" evidence="10">
    <location>
        <begin position="2752"/>
        <end position="2773"/>
    </location>
</feature>
<dbReference type="Gene3D" id="3.30.200.20">
    <property type="entry name" value="Phosphorylase Kinase, domain 1"/>
    <property type="match status" value="1"/>
</dbReference>
<dbReference type="InterPro" id="IPR050236">
    <property type="entry name" value="Ser_Thr_kinase_AGC"/>
</dbReference>
<dbReference type="EMBL" id="LJSK01000280">
    <property type="protein sequence ID" value="KPI84195.1"/>
    <property type="molecule type" value="Genomic_DNA"/>
</dbReference>
<feature type="compositionally biased region" description="Basic and acidic residues" evidence="10">
    <location>
        <begin position="2307"/>
        <end position="2333"/>
    </location>
</feature>
<feature type="compositionally biased region" description="Low complexity" evidence="10">
    <location>
        <begin position="749"/>
        <end position="759"/>
    </location>
</feature>
<evidence type="ECO:0000313" key="13">
    <source>
        <dbReference type="Proteomes" id="UP000038009"/>
    </source>
</evidence>
<evidence type="ECO:0000256" key="8">
    <source>
        <dbReference type="ARBA" id="ARBA00048679"/>
    </source>
</evidence>
<feature type="region of interest" description="Disordered" evidence="10">
    <location>
        <begin position="510"/>
        <end position="532"/>
    </location>
</feature>
<feature type="region of interest" description="Disordered" evidence="10">
    <location>
        <begin position="148"/>
        <end position="239"/>
    </location>
</feature>
<feature type="region of interest" description="Disordered" evidence="10">
    <location>
        <begin position="2613"/>
        <end position="2697"/>
    </location>
</feature>
<dbReference type="InterPro" id="IPR000719">
    <property type="entry name" value="Prot_kinase_dom"/>
</dbReference>
<evidence type="ECO:0000256" key="1">
    <source>
        <dbReference type="ARBA" id="ARBA00012513"/>
    </source>
</evidence>
<feature type="region of interest" description="Disordered" evidence="10">
    <location>
        <begin position="795"/>
        <end position="955"/>
    </location>
</feature>
<feature type="compositionally biased region" description="Gly residues" evidence="10">
    <location>
        <begin position="3196"/>
        <end position="3207"/>
    </location>
</feature>
<dbReference type="Gene3D" id="1.10.510.10">
    <property type="entry name" value="Transferase(Phosphotransferase) domain 1"/>
    <property type="match status" value="2"/>
</dbReference>
<gene>
    <name evidence="12" type="ORF">ABL78_6753</name>
</gene>
<feature type="domain" description="Protein kinase" evidence="11">
    <location>
        <begin position="249"/>
        <end position="589"/>
    </location>
</feature>
<dbReference type="PANTHER" id="PTHR24356:SF1">
    <property type="entry name" value="SERINE_THREONINE-PROTEIN KINASE GREATWALL"/>
    <property type="match status" value="1"/>
</dbReference>
<feature type="region of interest" description="Disordered" evidence="10">
    <location>
        <begin position="2752"/>
        <end position="2836"/>
    </location>
</feature>
<feature type="region of interest" description="Disordered" evidence="10">
    <location>
        <begin position="2305"/>
        <end position="2433"/>
    </location>
</feature>
<feature type="compositionally biased region" description="Polar residues" evidence="10">
    <location>
        <begin position="376"/>
        <end position="391"/>
    </location>
</feature>